<dbReference type="PRINTS" id="PR00080">
    <property type="entry name" value="SDRFAMILY"/>
</dbReference>
<dbReference type="Gene3D" id="3.40.50.720">
    <property type="entry name" value="NAD(P)-binding Rossmann-like Domain"/>
    <property type="match status" value="1"/>
</dbReference>
<dbReference type="PANTHER" id="PTHR43899:SF13">
    <property type="entry name" value="RH59310P"/>
    <property type="match status" value="1"/>
</dbReference>
<gene>
    <name evidence="6" type="primary">Hsd17b12</name>
    <name evidence="6" type="ORF">Bhyg_11025</name>
</gene>
<dbReference type="InterPro" id="IPR036291">
    <property type="entry name" value="NAD(P)-bd_dom_sf"/>
</dbReference>
<evidence type="ECO:0000256" key="1">
    <source>
        <dbReference type="ARBA" id="ARBA00006484"/>
    </source>
</evidence>
<reference evidence="6" key="1">
    <citation type="submission" date="2022-07" db="EMBL/GenBank/DDBJ databases">
        <authorList>
            <person name="Trinca V."/>
            <person name="Uliana J.V.C."/>
            <person name="Torres T.T."/>
            <person name="Ward R.J."/>
            <person name="Monesi N."/>
        </authorList>
    </citation>
    <scope>NUCLEOTIDE SEQUENCE</scope>
    <source>
        <strain evidence="6">HSMRA1968</strain>
        <tissue evidence="6">Whole embryos</tissue>
    </source>
</reference>
<keyword evidence="5" id="KW-1133">Transmembrane helix</keyword>
<dbReference type="GO" id="GO:0016491">
    <property type="term" value="F:oxidoreductase activity"/>
    <property type="evidence" value="ECO:0007669"/>
    <property type="project" value="UniProtKB-KW"/>
</dbReference>
<proteinExistence type="inferred from homology"/>
<feature type="transmembrane region" description="Helical" evidence="5">
    <location>
        <begin position="152"/>
        <end position="174"/>
    </location>
</feature>
<protein>
    <submittedName>
        <fullName evidence="6">Very-long-chain 3-oxoacyl-CoA reductase</fullName>
    </submittedName>
</protein>
<keyword evidence="2" id="KW-0521">NADP</keyword>
<dbReference type="PRINTS" id="PR00081">
    <property type="entry name" value="GDHRDH"/>
</dbReference>
<accession>A0A9Q0MUI1</accession>
<evidence type="ECO:0000256" key="3">
    <source>
        <dbReference type="ARBA" id="ARBA00023002"/>
    </source>
</evidence>
<dbReference type="EMBL" id="WJQU01000003">
    <property type="protein sequence ID" value="KAJ6638291.1"/>
    <property type="molecule type" value="Genomic_DNA"/>
</dbReference>
<keyword evidence="5" id="KW-0472">Membrane</keyword>
<dbReference type="SUPFAM" id="SSF51735">
    <property type="entry name" value="NAD(P)-binding Rossmann-fold domains"/>
    <property type="match status" value="1"/>
</dbReference>
<dbReference type="FunFam" id="3.40.50.720:FF:000137">
    <property type="entry name" value="Hydroxysteroid (17-beta) dehydrogenase 3"/>
    <property type="match status" value="1"/>
</dbReference>
<keyword evidence="7" id="KW-1185">Reference proteome</keyword>
<comment type="caution">
    <text evidence="6">The sequence shown here is derived from an EMBL/GenBank/DDBJ whole genome shotgun (WGS) entry which is preliminary data.</text>
</comment>
<keyword evidence="3" id="KW-0560">Oxidoreductase</keyword>
<dbReference type="OrthoDB" id="5545019at2759"/>
<evidence type="ECO:0000313" key="7">
    <source>
        <dbReference type="Proteomes" id="UP001151699"/>
    </source>
</evidence>
<dbReference type="InterPro" id="IPR051019">
    <property type="entry name" value="VLCFA-Steroid_DH"/>
</dbReference>
<evidence type="ECO:0000256" key="4">
    <source>
        <dbReference type="RuleBase" id="RU000363"/>
    </source>
</evidence>
<dbReference type="InterPro" id="IPR002347">
    <property type="entry name" value="SDR_fam"/>
</dbReference>
<dbReference type="GO" id="GO:0005783">
    <property type="term" value="C:endoplasmic reticulum"/>
    <property type="evidence" value="ECO:0007669"/>
    <property type="project" value="TreeGrafter"/>
</dbReference>
<sequence length="461" mass="51311">KKVDTSEAKFPGKPQETAKKAIVVNNNKSSVMCGTNCASKSQQKQSEYAFPAVFMSTSNKKSVDEWYIDSGIDELMHSQVRSQEMQIVTANNAKMNVAATGSFHIELIRLCVPVCESLVSVGQEQKCFCILALLISETLRAKRTKMSYCYDTFQTFAVFVVFFQLLFGVSRWIYSNIIGPHFFSSKNLIKYGSWTLVTGATDGIGKQYARLLAERGYNVILVSRTLTKLQDVAKEISESFKVETKVIAVNFTSGPEIYDQIKEQINGLEIGILVNNVGMFYPAPELFLEISERDNLIQDIIRCNVTSVPMMCSLVLPQMIERRRGLIINISSMAAHMPSPTITIYSASKAFVTKFSEDLAAEYESQGIDILAMIPGGVDTNITQVKGGAFGIPTAKQYVESALRYVGYGRKTTGFRMHSIINVIGDLMAFVAPKSTELLIKKILSSHRDRRIKEGLYKKVA</sequence>
<evidence type="ECO:0000313" key="6">
    <source>
        <dbReference type="EMBL" id="KAJ6638291.1"/>
    </source>
</evidence>
<dbReference type="AlphaFoldDB" id="A0A9Q0MUI1"/>
<comment type="similarity">
    <text evidence="1 4">Belongs to the short-chain dehydrogenases/reductases (SDR) family.</text>
</comment>
<dbReference type="PANTHER" id="PTHR43899">
    <property type="entry name" value="RH59310P"/>
    <property type="match status" value="1"/>
</dbReference>
<name>A0A9Q0MUI1_9DIPT</name>
<feature type="non-terminal residue" evidence="6">
    <location>
        <position position="461"/>
    </location>
</feature>
<dbReference type="Proteomes" id="UP001151699">
    <property type="component" value="Chromosome X"/>
</dbReference>
<evidence type="ECO:0000256" key="2">
    <source>
        <dbReference type="ARBA" id="ARBA00022857"/>
    </source>
</evidence>
<evidence type="ECO:0000256" key="5">
    <source>
        <dbReference type="SAM" id="Phobius"/>
    </source>
</evidence>
<dbReference type="CDD" id="cd05356">
    <property type="entry name" value="17beta-HSD1_like_SDR_c"/>
    <property type="match status" value="1"/>
</dbReference>
<organism evidence="6 7">
    <name type="scientific">Pseudolycoriella hygida</name>
    <dbReference type="NCBI Taxonomy" id="35572"/>
    <lineage>
        <taxon>Eukaryota</taxon>
        <taxon>Metazoa</taxon>
        <taxon>Ecdysozoa</taxon>
        <taxon>Arthropoda</taxon>
        <taxon>Hexapoda</taxon>
        <taxon>Insecta</taxon>
        <taxon>Pterygota</taxon>
        <taxon>Neoptera</taxon>
        <taxon>Endopterygota</taxon>
        <taxon>Diptera</taxon>
        <taxon>Nematocera</taxon>
        <taxon>Sciaroidea</taxon>
        <taxon>Sciaridae</taxon>
        <taxon>Pseudolycoriella</taxon>
    </lineage>
</organism>
<dbReference type="Pfam" id="PF00106">
    <property type="entry name" value="adh_short"/>
    <property type="match status" value="1"/>
</dbReference>
<keyword evidence="5" id="KW-0812">Transmembrane</keyword>